<comment type="catalytic activity">
    <reaction evidence="1">
        <text>Hydrolysis of alpha-(2-&gt;3)-, alpha-(2-&gt;6)-, alpha-(2-&gt;8)- glycosidic linkages of terminal sialic acid residues in oligosaccharides, glycoproteins, glycolipids, colominic acid and synthetic substrates.</text>
        <dbReference type="EC" id="3.2.1.18"/>
    </reaction>
</comment>
<evidence type="ECO:0000313" key="6">
    <source>
        <dbReference type="EMBL" id="MFD2963645.1"/>
    </source>
</evidence>
<feature type="chain" id="PRO_5045222792" description="exo-alpha-sialidase" evidence="4">
    <location>
        <begin position="22"/>
        <end position="399"/>
    </location>
</feature>
<gene>
    <name evidence="6" type="ORF">ACFS6J_17705</name>
</gene>
<feature type="signal peptide" evidence="4">
    <location>
        <begin position="1"/>
        <end position="21"/>
    </location>
</feature>
<dbReference type="PANTHER" id="PTHR10628">
    <property type="entry name" value="SIALIDASE"/>
    <property type="match status" value="1"/>
</dbReference>
<dbReference type="InterPro" id="IPR011040">
    <property type="entry name" value="Sialidase"/>
</dbReference>
<dbReference type="EMBL" id="JBHUPA010000008">
    <property type="protein sequence ID" value="MFD2963645.1"/>
    <property type="molecule type" value="Genomic_DNA"/>
</dbReference>
<name>A0ABW6B2C3_9SPHI</name>
<evidence type="ECO:0000256" key="3">
    <source>
        <dbReference type="ARBA" id="ARBA00012733"/>
    </source>
</evidence>
<dbReference type="SUPFAM" id="SSF50939">
    <property type="entry name" value="Sialidases"/>
    <property type="match status" value="1"/>
</dbReference>
<dbReference type="InterPro" id="IPR036278">
    <property type="entry name" value="Sialidase_sf"/>
</dbReference>
<comment type="caution">
    <text evidence="6">The sequence shown here is derived from an EMBL/GenBank/DDBJ whole genome shotgun (WGS) entry which is preliminary data.</text>
</comment>
<dbReference type="Pfam" id="PF13088">
    <property type="entry name" value="BNR_2"/>
    <property type="match status" value="1"/>
</dbReference>
<dbReference type="PANTHER" id="PTHR10628:SF30">
    <property type="entry name" value="EXO-ALPHA-SIALIDASE"/>
    <property type="match status" value="1"/>
</dbReference>
<protein>
    <recommendedName>
        <fullName evidence="3">exo-alpha-sialidase</fullName>
        <ecNumber evidence="3">3.2.1.18</ecNumber>
    </recommendedName>
</protein>
<proteinExistence type="inferred from homology"/>
<comment type="similarity">
    <text evidence="2">Belongs to the glycosyl hydrolase 33 family.</text>
</comment>
<organism evidence="6 7">
    <name type="scientific">Olivibacter jilunii</name>
    <dbReference type="NCBI Taxonomy" id="985016"/>
    <lineage>
        <taxon>Bacteria</taxon>
        <taxon>Pseudomonadati</taxon>
        <taxon>Bacteroidota</taxon>
        <taxon>Sphingobacteriia</taxon>
        <taxon>Sphingobacteriales</taxon>
        <taxon>Sphingobacteriaceae</taxon>
        <taxon>Olivibacter</taxon>
    </lineage>
</organism>
<dbReference type="Gene3D" id="2.120.10.10">
    <property type="match status" value="1"/>
</dbReference>
<evidence type="ECO:0000256" key="1">
    <source>
        <dbReference type="ARBA" id="ARBA00000427"/>
    </source>
</evidence>
<keyword evidence="4" id="KW-0732">Signal</keyword>
<keyword evidence="7" id="KW-1185">Reference proteome</keyword>
<evidence type="ECO:0000259" key="5">
    <source>
        <dbReference type="Pfam" id="PF13088"/>
    </source>
</evidence>
<accession>A0ABW6B2C3</accession>
<evidence type="ECO:0000313" key="7">
    <source>
        <dbReference type="Proteomes" id="UP001597560"/>
    </source>
</evidence>
<reference evidence="7" key="1">
    <citation type="journal article" date="2019" name="Int. J. Syst. Evol. Microbiol.">
        <title>The Global Catalogue of Microorganisms (GCM) 10K type strain sequencing project: providing services to taxonomists for standard genome sequencing and annotation.</title>
        <authorList>
            <consortium name="The Broad Institute Genomics Platform"/>
            <consortium name="The Broad Institute Genome Sequencing Center for Infectious Disease"/>
            <person name="Wu L."/>
            <person name="Ma J."/>
        </authorList>
    </citation>
    <scope>NUCLEOTIDE SEQUENCE [LARGE SCALE GENOMIC DNA]</scope>
    <source>
        <strain evidence="7">KCTC 23098</strain>
    </source>
</reference>
<dbReference type="RefSeq" id="WP_130855044.1">
    <property type="nucleotide sequence ID" value="NZ_JBHUPA010000008.1"/>
</dbReference>
<dbReference type="InterPro" id="IPR026856">
    <property type="entry name" value="Sialidase_fam"/>
</dbReference>
<evidence type="ECO:0000256" key="4">
    <source>
        <dbReference type="SAM" id="SignalP"/>
    </source>
</evidence>
<dbReference type="CDD" id="cd15482">
    <property type="entry name" value="Sialidase_non-viral"/>
    <property type="match status" value="1"/>
</dbReference>
<sequence>MIKKSMVVAWCMLLLQQMSFAKEKIEGLREDTTAEKAVFVSGREGYQSYRIPAIIKLKNGDLLAFCEGRVAHAGDFGDIDIVMKRSADNGKTWNTLQKVVDYGDLQAGNPAPVVDLTDPAYPQGRIFLFYNTGNNHEGEVRRGKGVREVWYVTSTDHGQTWSEPVNITLQTHRPNQPAFNPAYRFKEDWRSYANTPGHAVQLEAGKFKGRIFIAANHSAGMPQDAFKDYRAHGYYTDDHGKTFKLGESVSFEGGNESMAAELTGGRLLMNTRNQQGQVRNRIVSISKDGGATWDTTFYDKQLPDPVNQGSVLSFLDKRNRILAFCNAAATQNRDSLTLRLSKDDGQHWFYNKRVATAPLAYKGGYAAYSDLVRLGKRTVGILYEKDNYKSIVFIPVKWK</sequence>
<dbReference type="Proteomes" id="UP001597560">
    <property type="component" value="Unassembled WGS sequence"/>
</dbReference>
<evidence type="ECO:0000256" key="2">
    <source>
        <dbReference type="ARBA" id="ARBA00009348"/>
    </source>
</evidence>
<feature type="domain" description="Sialidase" evidence="5">
    <location>
        <begin position="60"/>
        <end position="375"/>
    </location>
</feature>
<dbReference type="EC" id="3.2.1.18" evidence="3"/>